<evidence type="ECO:0000256" key="2">
    <source>
        <dbReference type="SAM" id="MobiDB-lite"/>
    </source>
</evidence>
<dbReference type="InterPro" id="IPR001258">
    <property type="entry name" value="NHL_repeat"/>
</dbReference>
<comment type="caution">
    <text evidence="3">The sequence shown here is derived from an EMBL/GenBank/DDBJ whole genome shotgun (WGS) entry which is preliminary data.</text>
</comment>
<dbReference type="Gene3D" id="2.120.10.30">
    <property type="entry name" value="TolB, C-terminal domain"/>
    <property type="match status" value="2"/>
</dbReference>
<dbReference type="GO" id="GO:0043161">
    <property type="term" value="P:proteasome-mediated ubiquitin-dependent protein catabolic process"/>
    <property type="evidence" value="ECO:0007669"/>
    <property type="project" value="TreeGrafter"/>
</dbReference>
<dbReference type="Proteomes" id="UP000196475">
    <property type="component" value="Unassembled WGS sequence"/>
</dbReference>
<feature type="region of interest" description="Disordered" evidence="2">
    <location>
        <begin position="1"/>
        <end position="21"/>
    </location>
</feature>
<dbReference type="InterPro" id="IPR011042">
    <property type="entry name" value="6-blade_b-propeller_TolB-like"/>
</dbReference>
<evidence type="ECO:0000313" key="3">
    <source>
        <dbReference type="EMBL" id="OUM85928.1"/>
    </source>
</evidence>
<evidence type="ECO:0000256" key="1">
    <source>
        <dbReference type="ARBA" id="ARBA00022737"/>
    </source>
</evidence>
<dbReference type="AlphaFoldDB" id="A0A1Y3PLD8"/>
<proteinExistence type="predicted"/>
<dbReference type="CDD" id="cd05819">
    <property type="entry name" value="NHL"/>
    <property type="match status" value="1"/>
</dbReference>
<evidence type="ECO:0008006" key="5">
    <source>
        <dbReference type="Google" id="ProtNLM"/>
    </source>
</evidence>
<name>A0A1Y3PLD8_9BACI</name>
<protein>
    <recommendedName>
        <fullName evidence="5">NHL repeat containing protein</fullName>
    </recommendedName>
</protein>
<evidence type="ECO:0000313" key="4">
    <source>
        <dbReference type="Proteomes" id="UP000196475"/>
    </source>
</evidence>
<dbReference type="GO" id="GO:0008270">
    <property type="term" value="F:zinc ion binding"/>
    <property type="evidence" value="ECO:0007669"/>
    <property type="project" value="UniProtKB-KW"/>
</dbReference>
<dbReference type="Pfam" id="PF01436">
    <property type="entry name" value="NHL"/>
    <property type="match status" value="2"/>
</dbReference>
<keyword evidence="1" id="KW-0677">Repeat</keyword>
<dbReference type="PANTHER" id="PTHR24104:SF25">
    <property type="entry name" value="PROTEIN LIN-41"/>
    <property type="match status" value="1"/>
</dbReference>
<gene>
    <name evidence="3" type="ORF">BAA01_15170</name>
</gene>
<dbReference type="GO" id="GO:0000209">
    <property type="term" value="P:protein polyubiquitination"/>
    <property type="evidence" value="ECO:0007669"/>
    <property type="project" value="TreeGrafter"/>
</dbReference>
<dbReference type="InterPro" id="IPR050952">
    <property type="entry name" value="TRIM-NHL_E3_ligases"/>
</dbReference>
<sequence length="380" mass="41694">MGASRVTAHPERWLGGPAPGGLALPPAGPSRTNLYAPRGVYLDDEVVVVADSGNHRVLIWYGWPERDHAPADIVLGQEDFEAEGPKLFHLPTGVAVYEGCLFVADAWHHRLLIWEGLPKDSNQPPDRILGQSDLTGISPNRGKEVGPTGFYWPYGFAYANGWFYVADTGNRRVLGWKGIPEDGRLPDLILGQPDGYANQENRGRGVGPDTFRWPHAIAGDGGTLYIADAGNHRVLGYTPFPAADRPADLVLGQEDFTRAFELPHIPQGPRRLRFPYGVTVSGNTLAVADTANNRVLLFSGLPRTGAGHPAAGVIGQTDFDGSGENRWRSVERESLCWPYGVWFHQDRLAIADSGNNRVMVWRVERLGYSPQEEGVVAFMR</sequence>
<dbReference type="GO" id="GO:0061630">
    <property type="term" value="F:ubiquitin protein ligase activity"/>
    <property type="evidence" value="ECO:0007669"/>
    <property type="project" value="TreeGrafter"/>
</dbReference>
<reference evidence="4" key="1">
    <citation type="submission" date="2016-06" db="EMBL/GenBank/DDBJ databases">
        <authorList>
            <person name="Nascimento L."/>
            <person name="Pereira R.V."/>
            <person name="Martins L.F."/>
            <person name="Quaggio R.B."/>
            <person name="Silva A.M."/>
            <person name="Setubal J.C."/>
        </authorList>
    </citation>
    <scope>NUCLEOTIDE SEQUENCE [LARGE SCALE GENOMIC DNA]</scope>
</reference>
<dbReference type="SUPFAM" id="SSF101898">
    <property type="entry name" value="NHL repeat"/>
    <property type="match status" value="1"/>
</dbReference>
<accession>A0A1Y3PLD8</accession>
<dbReference type="EMBL" id="LZRT01000095">
    <property type="protein sequence ID" value="OUM85928.1"/>
    <property type="molecule type" value="Genomic_DNA"/>
</dbReference>
<organism evidence="3 4">
    <name type="scientific">Bacillus thermozeamaize</name>
    <dbReference type="NCBI Taxonomy" id="230954"/>
    <lineage>
        <taxon>Bacteria</taxon>
        <taxon>Bacillati</taxon>
        <taxon>Bacillota</taxon>
        <taxon>Bacilli</taxon>
        <taxon>Bacillales</taxon>
        <taxon>Bacillaceae</taxon>
        <taxon>Bacillus</taxon>
    </lineage>
</organism>
<dbReference type="PANTHER" id="PTHR24104">
    <property type="entry name" value="E3 UBIQUITIN-PROTEIN LIGASE NHLRC1-RELATED"/>
    <property type="match status" value="1"/>
</dbReference>